<dbReference type="PIRSF" id="PIRSF001569">
    <property type="entry name" value="E3_ub_ligase_SMURF1"/>
    <property type="match status" value="1"/>
</dbReference>
<dbReference type="InterPro" id="IPR035983">
    <property type="entry name" value="Hect_E3_ubiquitin_ligase"/>
</dbReference>
<sequence length="799" mass="92634">MASSIAKPGPGNGYPMKAQLQIMVLSAKLKENKKNWFGPSPYVEVAVDGQSKKTEKCNNTHSPKWKQLLTVIVTPFSKLIFRVWSHQTLKSDVLLGMATLEVSDTLKSNDMNSECLPCIVDGSPSVDGLEHRASPTGRVVAVNGTGSPALSAGGSKGNPVRPPRPSRPPPPTPRRPTSSPGECVNLLAHLKPTLMLLGILWHGVLLYALFCMHLSHNVAENNHLVSFSQTHPIFFLIHWVDQNGRLYFVDHVEKRTTWERPEPLPSGWERRVDPMGRVYFVDHITRTTTWQRPTMETVRNYEQWQHQRNQLQGAMQQFNQRFIFGVNGVSGNSDWPNQVLKKRTDSNERVYFVQHTTRTTQWEDPRTQGLLNEKPLPEGWEMRFTVDGIPYFVDHNRRATTYIDPRTGTSSLENGPQITYVRDFKAKVQYFRFWCQQLSMPQHIKITVTRKTLFEDSFQQIMSFNAQDLRRRLWIIFPGEEGLDYGGVAREWFFLLSHEVLNPMYCLFEYAGKDNYCLQINPASYINPDHLKYFKFIGRFIAMALFHGKFIDTGFSLPFYKRMLNKPWALKDLESIDTEFYNSLIWIKENDIEECGLEMYFSVDKEILGEITTHELKPDGGEVLVTEENKGEYIRLVAEWRLSRGVEEQTQAFFEGFNEVLPQQYLQYFDAKELEVMLCGMQEIDLTDWQRNTIYRHYARSSKQVLWFWQLIKEMDNEKRMRLLQFVTGTCRLPVGGFSDLLGSNGPQKFCIEKVGKENWLPRSHTCFNRLDLPPYKSYEQLKEKLMFAIEETEGFGQE</sequence>
<dbReference type="SMART" id="SM00456">
    <property type="entry name" value="WW"/>
    <property type="match status" value="4"/>
</dbReference>
<evidence type="ECO:0000256" key="5">
    <source>
        <dbReference type="ARBA" id="ARBA00022786"/>
    </source>
</evidence>
<dbReference type="InterPro" id="IPR024928">
    <property type="entry name" value="E3_ub_ligase_SMURF1"/>
</dbReference>
<dbReference type="AlphaFoldDB" id="A0A8C7MRD6"/>
<evidence type="ECO:0000256" key="9">
    <source>
        <dbReference type="SAM" id="MobiDB-lite"/>
    </source>
</evidence>
<feature type="domain" description="WW" evidence="11">
    <location>
        <begin position="341"/>
        <end position="367"/>
    </location>
</feature>
<evidence type="ECO:0000313" key="13">
    <source>
        <dbReference type="Ensembl" id="ENSOKIP00005073756.1"/>
    </source>
</evidence>
<dbReference type="PANTHER" id="PTHR11254:SF66">
    <property type="entry name" value="E3 UBIQUITIN-PROTEIN LIGASE ITCHY HOMOLOG"/>
    <property type="match status" value="1"/>
</dbReference>
<evidence type="ECO:0000256" key="7">
    <source>
        <dbReference type="PIRSR" id="PIRSR001569-1"/>
    </source>
</evidence>
<dbReference type="FunFam" id="3.90.1750.10:FF:000002">
    <property type="entry name" value="E3 ubiquitin-protein ligase"/>
    <property type="match status" value="1"/>
</dbReference>
<dbReference type="SMART" id="SM00119">
    <property type="entry name" value="HECTc"/>
    <property type="match status" value="1"/>
</dbReference>
<evidence type="ECO:0000313" key="14">
    <source>
        <dbReference type="Proteomes" id="UP000694557"/>
    </source>
</evidence>
<reference evidence="13" key="2">
    <citation type="submission" date="2025-09" db="UniProtKB">
        <authorList>
            <consortium name="Ensembl"/>
        </authorList>
    </citation>
    <scope>IDENTIFICATION</scope>
</reference>
<dbReference type="Pfam" id="PF00168">
    <property type="entry name" value="C2"/>
    <property type="match status" value="1"/>
</dbReference>
<dbReference type="PROSITE" id="PS50237">
    <property type="entry name" value="HECT"/>
    <property type="match status" value="1"/>
</dbReference>
<dbReference type="GO" id="GO:0061630">
    <property type="term" value="F:ubiquitin protein ligase activity"/>
    <property type="evidence" value="ECO:0007669"/>
    <property type="project" value="UniProtKB-EC"/>
</dbReference>
<evidence type="ECO:0000259" key="10">
    <source>
        <dbReference type="PROSITE" id="PS50004"/>
    </source>
</evidence>
<dbReference type="CDD" id="cd00201">
    <property type="entry name" value="WW"/>
    <property type="match status" value="4"/>
</dbReference>
<dbReference type="FunFam" id="2.20.70.10:FF:000063">
    <property type="entry name" value="E3 ubiquitin-protein ligase NEDD4"/>
    <property type="match status" value="1"/>
</dbReference>
<evidence type="ECO:0000256" key="2">
    <source>
        <dbReference type="ARBA" id="ARBA00004906"/>
    </source>
</evidence>
<protein>
    <recommendedName>
        <fullName evidence="6">E3 ubiquitin-protein ligase</fullName>
        <ecNumber evidence="6">2.3.2.26</ecNumber>
    </recommendedName>
</protein>
<feature type="domain" description="C2" evidence="10">
    <location>
        <begin position="1"/>
        <end position="116"/>
    </location>
</feature>
<name>A0A8C7MRD6_ONCKI</name>
<dbReference type="Gene3D" id="2.20.70.10">
    <property type="match status" value="3"/>
</dbReference>
<dbReference type="InterPro" id="IPR035892">
    <property type="entry name" value="C2_domain_sf"/>
</dbReference>
<dbReference type="SUPFAM" id="SSF56204">
    <property type="entry name" value="Hect, E3 ligase catalytic domain"/>
    <property type="match status" value="1"/>
</dbReference>
<dbReference type="Gene3D" id="3.30.2160.10">
    <property type="entry name" value="Hect, E3 ligase catalytic domain"/>
    <property type="match status" value="1"/>
</dbReference>
<dbReference type="SUPFAM" id="SSF51045">
    <property type="entry name" value="WW domain"/>
    <property type="match status" value="4"/>
</dbReference>
<organism evidence="13 14">
    <name type="scientific">Oncorhynchus kisutch</name>
    <name type="common">Coho salmon</name>
    <name type="synonym">Salmo kisutch</name>
    <dbReference type="NCBI Taxonomy" id="8019"/>
    <lineage>
        <taxon>Eukaryota</taxon>
        <taxon>Metazoa</taxon>
        <taxon>Chordata</taxon>
        <taxon>Craniata</taxon>
        <taxon>Vertebrata</taxon>
        <taxon>Euteleostomi</taxon>
        <taxon>Actinopterygii</taxon>
        <taxon>Neopterygii</taxon>
        <taxon>Teleostei</taxon>
        <taxon>Protacanthopterygii</taxon>
        <taxon>Salmoniformes</taxon>
        <taxon>Salmonidae</taxon>
        <taxon>Salmoninae</taxon>
        <taxon>Oncorhynchus</taxon>
    </lineage>
</organism>
<dbReference type="InterPro" id="IPR050409">
    <property type="entry name" value="E3_ubiq-protein_ligase"/>
</dbReference>
<dbReference type="FunFam" id="3.30.2160.10:FF:000003">
    <property type="entry name" value="E3 ubiquitin-protein ligase"/>
    <property type="match status" value="1"/>
</dbReference>
<dbReference type="Ensembl" id="ENSOKIT00005078581.1">
    <property type="protein sequence ID" value="ENSOKIP00005073756.1"/>
    <property type="gene ID" value="ENSOKIG00005027420.1"/>
</dbReference>
<feature type="domain" description="WW" evidence="11">
    <location>
        <begin position="262"/>
        <end position="295"/>
    </location>
</feature>
<dbReference type="Gene3D" id="3.30.2410.10">
    <property type="entry name" value="Hect, E3 ligase catalytic domain"/>
    <property type="match status" value="1"/>
</dbReference>
<dbReference type="GO" id="GO:0070534">
    <property type="term" value="P:protein K63-linked ubiquitination"/>
    <property type="evidence" value="ECO:0007669"/>
    <property type="project" value="TreeGrafter"/>
</dbReference>
<dbReference type="GO" id="GO:0035519">
    <property type="term" value="P:protein K29-linked ubiquitination"/>
    <property type="evidence" value="ECO:0007669"/>
    <property type="project" value="TreeGrafter"/>
</dbReference>
<feature type="domain" description="HECT" evidence="12">
    <location>
        <begin position="465"/>
        <end position="799"/>
    </location>
</feature>
<dbReference type="UniPathway" id="UPA00143"/>
<dbReference type="CDD" id="cd00078">
    <property type="entry name" value="HECTc"/>
    <property type="match status" value="1"/>
</dbReference>
<dbReference type="GO" id="GO:0070936">
    <property type="term" value="P:protein K48-linked ubiquitination"/>
    <property type="evidence" value="ECO:0007669"/>
    <property type="project" value="TreeGrafter"/>
</dbReference>
<dbReference type="InterPro" id="IPR000569">
    <property type="entry name" value="HECT_dom"/>
</dbReference>
<keyword evidence="14" id="KW-1185">Reference proteome</keyword>
<evidence type="ECO:0000256" key="8">
    <source>
        <dbReference type="PROSITE-ProRule" id="PRU00104"/>
    </source>
</evidence>
<feature type="active site" description="Glycyl thioester intermediate" evidence="7 8">
    <location>
        <position position="767"/>
    </location>
</feature>
<gene>
    <name evidence="13" type="primary">LOC109908095</name>
</gene>
<evidence type="ECO:0000259" key="12">
    <source>
        <dbReference type="PROSITE" id="PS50237"/>
    </source>
</evidence>
<dbReference type="Pfam" id="PF00397">
    <property type="entry name" value="WW"/>
    <property type="match status" value="2"/>
</dbReference>
<dbReference type="FunFam" id="3.30.2410.10:FF:000002">
    <property type="entry name" value="E3 ubiquitin-protein ligase HECW2"/>
    <property type="match status" value="1"/>
</dbReference>
<evidence type="ECO:0000256" key="4">
    <source>
        <dbReference type="ARBA" id="ARBA00022737"/>
    </source>
</evidence>
<dbReference type="InterPro" id="IPR036020">
    <property type="entry name" value="WW_dom_sf"/>
</dbReference>
<dbReference type="InterPro" id="IPR000008">
    <property type="entry name" value="C2_dom"/>
</dbReference>
<dbReference type="InterPro" id="IPR001202">
    <property type="entry name" value="WW_dom"/>
</dbReference>
<feature type="compositionally biased region" description="Pro residues" evidence="9">
    <location>
        <begin position="160"/>
        <end position="174"/>
    </location>
</feature>
<dbReference type="EC" id="2.3.2.26" evidence="6"/>
<dbReference type="GO" id="GO:0005737">
    <property type="term" value="C:cytoplasm"/>
    <property type="evidence" value="ECO:0007669"/>
    <property type="project" value="TreeGrafter"/>
</dbReference>
<dbReference type="PANTHER" id="PTHR11254">
    <property type="entry name" value="HECT DOMAIN UBIQUITIN-PROTEIN LIGASE"/>
    <property type="match status" value="1"/>
</dbReference>
<dbReference type="Pfam" id="PF00632">
    <property type="entry name" value="HECT"/>
    <property type="match status" value="1"/>
</dbReference>
<dbReference type="GO" id="GO:0043161">
    <property type="term" value="P:proteasome-mediated ubiquitin-dependent protein catabolic process"/>
    <property type="evidence" value="ECO:0007669"/>
    <property type="project" value="TreeGrafter"/>
</dbReference>
<dbReference type="PROSITE" id="PS01159">
    <property type="entry name" value="WW_DOMAIN_1"/>
    <property type="match status" value="2"/>
</dbReference>
<comment type="catalytic activity">
    <reaction evidence="1 6">
        <text>S-ubiquitinyl-[E2 ubiquitin-conjugating enzyme]-L-cysteine + [acceptor protein]-L-lysine = [E2 ubiquitin-conjugating enzyme]-L-cysteine + N(6)-ubiquitinyl-[acceptor protein]-L-lysine.</text>
        <dbReference type="EC" id="2.3.2.26"/>
    </reaction>
</comment>
<dbReference type="CDD" id="cd04021">
    <property type="entry name" value="C2_E3_ubiquitin_ligase"/>
    <property type="match status" value="1"/>
</dbReference>
<accession>A0A8C7MRD6</accession>
<dbReference type="PROSITE" id="PS50020">
    <property type="entry name" value="WW_DOMAIN_2"/>
    <property type="match status" value="4"/>
</dbReference>
<dbReference type="SMART" id="SM00239">
    <property type="entry name" value="C2"/>
    <property type="match status" value="1"/>
</dbReference>
<feature type="domain" description="WW" evidence="11">
    <location>
        <begin position="374"/>
        <end position="407"/>
    </location>
</feature>
<dbReference type="GeneTree" id="ENSGT00940000157014"/>
<dbReference type="PROSITE" id="PS50004">
    <property type="entry name" value="C2"/>
    <property type="match status" value="1"/>
</dbReference>
<feature type="region of interest" description="Disordered" evidence="9">
    <location>
        <begin position="143"/>
        <end position="180"/>
    </location>
</feature>
<comment type="pathway">
    <text evidence="2 6">Protein modification; protein ubiquitination.</text>
</comment>
<keyword evidence="5 6" id="KW-0833">Ubl conjugation pathway</keyword>
<keyword evidence="4" id="KW-0677">Repeat</keyword>
<reference evidence="13" key="1">
    <citation type="submission" date="2025-08" db="UniProtKB">
        <authorList>
            <consortium name="Ensembl"/>
        </authorList>
    </citation>
    <scope>IDENTIFICATION</scope>
</reference>
<evidence type="ECO:0000256" key="3">
    <source>
        <dbReference type="ARBA" id="ARBA00022679"/>
    </source>
</evidence>
<evidence type="ECO:0000259" key="11">
    <source>
        <dbReference type="PROSITE" id="PS50020"/>
    </source>
</evidence>
<dbReference type="Gene3D" id="2.60.40.150">
    <property type="entry name" value="C2 domain"/>
    <property type="match status" value="1"/>
</dbReference>
<evidence type="ECO:0000256" key="1">
    <source>
        <dbReference type="ARBA" id="ARBA00000885"/>
    </source>
</evidence>
<dbReference type="Gene3D" id="3.90.1750.10">
    <property type="entry name" value="Hect, E3 ligase catalytic domains"/>
    <property type="match status" value="1"/>
</dbReference>
<dbReference type="Proteomes" id="UP000694557">
    <property type="component" value="Unassembled WGS sequence"/>
</dbReference>
<proteinExistence type="predicted"/>
<evidence type="ECO:0000256" key="6">
    <source>
        <dbReference type="PIRNR" id="PIRNR001569"/>
    </source>
</evidence>
<keyword evidence="3 6" id="KW-0808">Transferase</keyword>
<dbReference type="FunFam" id="2.20.70.10:FF:000009">
    <property type="entry name" value="E3 ubiquitin-protein ligase"/>
    <property type="match status" value="1"/>
</dbReference>
<feature type="domain" description="WW" evidence="11">
    <location>
        <begin position="241"/>
        <end position="263"/>
    </location>
</feature>
<dbReference type="SUPFAM" id="SSF49562">
    <property type="entry name" value="C2 domain (Calcium/lipid-binding domain, CaLB)"/>
    <property type="match status" value="1"/>
</dbReference>